<dbReference type="GO" id="GO:0005829">
    <property type="term" value="C:cytosol"/>
    <property type="evidence" value="ECO:0007669"/>
    <property type="project" value="TreeGrafter"/>
</dbReference>
<comment type="pathway">
    <text evidence="2">Carbohydrate degradation; glycolysis; pyruvate from D-glyceraldehyde 3-phosphate: step 2/5.</text>
</comment>
<dbReference type="Pfam" id="PF00162">
    <property type="entry name" value="PGK"/>
    <property type="match status" value="1"/>
</dbReference>
<dbReference type="InterPro" id="IPR015824">
    <property type="entry name" value="Phosphoglycerate_kinase_N"/>
</dbReference>
<proteinExistence type="inferred from homology"/>
<name>A0A382XTZ3_9ZZZZ</name>
<keyword evidence="5" id="KW-0808">Transferase</keyword>
<evidence type="ECO:0000256" key="6">
    <source>
        <dbReference type="ARBA" id="ARBA00022741"/>
    </source>
</evidence>
<keyword evidence="9" id="KW-0324">Glycolysis</keyword>
<dbReference type="InterPro" id="IPR036043">
    <property type="entry name" value="Phosphoglycerate_kinase_sf"/>
</dbReference>
<dbReference type="EMBL" id="UINC01169951">
    <property type="protein sequence ID" value="SVD73748.1"/>
    <property type="molecule type" value="Genomic_DNA"/>
</dbReference>
<evidence type="ECO:0000256" key="8">
    <source>
        <dbReference type="ARBA" id="ARBA00022840"/>
    </source>
</evidence>
<protein>
    <recommendedName>
        <fullName evidence="4">phosphoglycerate kinase</fullName>
        <ecNumber evidence="4">2.7.2.3</ecNumber>
    </recommendedName>
</protein>
<reference evidence="10" key="1">
    <citation type="submission" date="2018-05" db="EMBL/GenBank/DDBJ databases">
        <authorList>
            <person name="Lanie J.A."/>
            <person name="Ng W.-L."/>
            <person name="Kazmierczak K.M."/>
            <person name="Andrzejewski T.M."/>
            <person name="Davidsen T.M."/>
            <person name="Wayne K.J."/>
            <person name="Tettelin H."/>
            <person name="Glass J.I."/>
            <person name="Rusch D."/>
            <person name="Podicherti R."/>
            <person name="Tsui H.-C.T."/>
            <person name="Winkler M.E."/>
        </authorList>
    </citation>
    <scope>NUCLEOTIDE SEQUENCE</scope>
</reference>
<dbReference type="EC" id="2.7.2.3" evidence="4"/>
<gene>
    <name evidence="10" type="ORF">METZ01_LOCUS426602</name>
</gene>
<dbReference type="AlphaFoldDB" id="A0A382XTZ3"/>
<evidence type="ECO:0000256" key="9">
    <source>
        <dbReference type="ARBA" id="ARBA00023152"/>
    </source>
</evidence>
<dbReference type="PANTHER" id="PTHR11406:SF23">
    <property type="entry name" value="PHOSPHOGLYCERATE KINASE 1, CHLOROPLASTIC-RELATED"/>
    <property type="match status" value="1"/>
</dbReference>
<sequence length="163" mass="17425">MEEEAIDFARELLEEAKSRRVDLHLPVDVCIAPELSQDVETKFMKAEEGIPEGWKILDVGPESVKQFRAVIRKSKTILWNGPMGVFEFPAFAGGTKGVTEALADATDSGAVTIIGGGDSAAAVHQFGMQNRISHISTGGGASLEFLEGRELPGVSVIPEKISS</sequence>
<dbReference type="SUPFAM" id="SSF53748">
    <property type="entry name" value="Phosphoglycerate kinase"/>
    <property type="match status" value="1"/>
</dbReference>
<dbReference type="GO" id="GO:0005524">
    <property type="term" value="F:ATP binding"/>
    <property type="evidence" value="ECO:0007669"/>
    <property type="project" value="UniProtKB-KW"/>
</dbReference>
<evidence type="ECO:0000256" key="2">
    <source>
        <dbReference type="ARBA" id="ARBA00004838"/>
    </source>
</evidence>
<dbReference type="GO" id="GO:0004618">
    <property type="term" value="F:phosphoglycerate kinase activity"/>
    <property type="evidence" value="ECO:0007669"/>
    <property type="project" value="UniProtKB-EC"/>
</dbReference>
<keyword evidence="6" id="KW-0547">Nucleotide-binding</keyword>
<dbReference type="PANTHER" id="PTHR11406">
    <property type="entry name" value="PHOSPHOGLYCERATE KINASE"/>
    <property type="match status" value="1"/>
</dbReference>
<keyword evidence="8" id="KW-0067">ATP-binding</keyword>
<evidence type="ECO:0000256" key="5">
    <source>
        <dbReference type="ARBA" id="ARBA00022679"/>
    </source>
</evidence>
<dbReference type="Gene3D" id="3.40.50.1260">
    <property type="entry name" value="Phosphoglycerate kinase, N-terminal domain"/>
    <property type="match status" value="2"/>
</dbReference>
<evidence type="ECO:0000256" key="4">
    <source>
        <dbReference type="ARBA" id="ARBA00013061"/>
    </source>
</evidence>
<dbReference type="InterPro" id="IPR001576">
    <property type="entry name" value="Phosphoglycerate_kinase"/>
</dbReference>
<dbReference type="GO" id="GO:0043531">
    <property type="term" value="F:ADP binding"/>
    <property type="evidence" value="ECO:0007669"/>
    <property type="project" value="TreeGrafter"/>
</dbReference>
<comment type="similarity">
    <text evidence="3">Belongs to the phosphoglycerate kinase family.</text>
</comment>
<dbReference type="GO" id="GO:0006094">
    <property type="term" value="P:gluconeogenesis"/>
    <property type="evidence" value="ECO:0007669"/>
    <property type="project" value="TreeGrafter"/>
</dbReference>
<evidence type="ECO:0000256" key="7">
    <source>
        <dbReference type="ARBA" id="ARBA00022777"/>
    </source>
</evidence>
<keyword evidence="7" id="KW-0418">Kinase</keyword>
<dbReference type="FunFam" id="3.40.50.1260:FF:000031">
    <property type="entry name" value="Phosphoglycerate kinase 1"/>
    <property type="match status" value="1"/>
</dbReference>
<comment type="catalytic activity">
    <reaction evidence="1">
        <text>(2R)-3-phosphoglycerate + ATP = (2R)-3-phospho-glyceroyl phosphate + ADP</text>
        <dbReference type="Rhea" id="RHEA:14801"/>
        <dbReference type="ChEBI" id="CHEBI:30616"/>
        <dbReference type="ChEBI" id="CHEBI:57604"/>
        <dbReference type="ChEBI" id="CHEBI:58272"/>
        <dbReference type="ChEBI" id="CHEBI:456216"/>
        <dbReference type="EC" id="2.7.2.3"/>
    </reaction>
</comment>
<evidence type="ECO:0000313" key="10">
    <source>
        <dbReference type="EMBL" id="SVD73748.1"/>
    </source>
</evidence>
<accession>A0A382XTZ3</accession>
<dbReference type="GO" id="GO:0006096">
    <property type="term" value="P:glycolytic process"/>
    <property type="evidence" value="ECO:0007669"/>
    <property type="project" value="UniProtKB-KW"/>
</dbReference>
<organism evidence="10">
    <name type="scientific">marine metagenome</name>
    <dbReference type="NCBI Taxonomy" id="408172"/>
    <lineage>
        <taxon>unclassified sequences</taxon>
        <taxon>metagenomes</taxon>
        <taxon>ecological metagenomes</taxon>
    </lineage>
</organism>
<evidence type="ECO:0000256" key="3">
    <source>
        <dbReference type="ARBA" id="ARBA00008982"/>
    </source>
</evidence>
<evidence type="ECO:0000256" key="1">
    <source>
        <dbReference type="ARBA" id="ARBA00000642"/>
    </source>
</evidence>